<dbReference type="AlphaFoldDB" id="A0A1U9KB60"/>
<dbReference type="CDD" id="cd02440">
    <property type="entry name" value="AdoMet_MTases"/>
    <property type="match status" value="1"/>
</dbReference>
<feature type="binding site" evidence="6">
    <location>
        <position position="151"/>
    </location>
    <ligand>
        <name>S-adenosyl-L-methionine</name>
        <dbReference type="ChEBI" id="CHEBI:59789"/>
    </ligand>
</feature>
<dbReference type="OrthoDB" id="9808773at2"/>
<dbReference type="FunFam" id="3.40.50.150:FF:000041">
    <property type="entry name" value="Ribosomal RNA small subunit methyltransferase G"/>
    <property type="match status" value="1"/>
</dbReference>
<comment type="function">
    <text evidence="6">Specifically methylates the N7 position of guanine in position 535 of 16S rRNA.</text>
</comment>
<evidence type="ECO:0000256" key="2">
    <source>
        <dbReference type="ARBA" id="ARBA00022552"/>
    </source>
</evidence>
<dbReference type="EC" id="2.1.1.-" evidence="6"/>
<dbReference type="Gene3D" id="3.40.50.150">
    <property type="entry name" value="Vaccinia Virus protein VP39"/>
    <property type="match status" value="1"/>
</dbReference>
<comment type="caution">
    <text evidence="6">Lacks conserved residue(s) required for the propagation of feature annotation.</text>
</comment>
<evidence type="ECO:0000256" key="6">
    <source>
        <dbReference type="HAMAP-Rule" id="MF_00074"/>
    </source>
</evidence>
<dbReference type="Pfam" id="PF02527">
    <property type="entry name" value="GidB"/>
    <property type="match status" value="1"/>
</dbReference>
<keyword evidence="2 6" id="KW-0698">rRNA processing</keyword>
<keyword evidence="3 6" id="KW-0489">Methyltransferase</keyword>
<evidence type="ECO:0000256" key="3">
    <source>
        <dbReference type="ARBA" id="ARBA00022603"/>
    </source>
</evidence>
<dbReference type="RefSeq" id="WP_077721166.1">
    <property type="nucleotide sequence ID" value="NZ_CP019699.1"/>
</dbReference>
<dbReference type="Proteomes" id="UP000188603">
    <property type="component" value="Chromosome"/>
</dbReference>
<dbReference type="PIRSF" id="PIRSF003078">
    <property type="entry name" value="GidB"/>
    <property type="match status" value="1"/>
</dbReference>
<evidence type="ECO:0000256" key="1">
    <source>
        <dbReference type="ARBA" id="ARBA00022490"/>
    </source>
</evidence>
<dbReference type="InterPro" id="IPR029063">
    <property type="entry name" value="SAM-dependent_MTases_sf"/>
</dbReference>
<evidence type="ECO:0000313" key="8">
    <source>
        <dbReference type="Proteomes" id="UP000188603"/>
    </source>
</evidence>
<evidence type="ECO:0000256" key="5">
    <source>
        <dbReference type="ARBA" id="ARBA00022691"/>
    </source>
</evidence>
<gene>
    <name evidence="6" type="primary">rsmG</name>
    <name evidence="7" type="ORF">B0W44_17670</name>
</gene>
<keyword evidence="5 6" id="KW-0949">S-adenosyl-L-methionine</keyword>
<comment type="similarity">
    <text evidence="6">Belongs to the methyltransferase superfamily. RNA methyltransferase RsmG family.</text>
</comment>
<proteinExistence type="inferred from homology"/>
<organism evidence="7 8">
    <name type="scientific">Novibacillus thermophilus</name>
    <dbReference type="NCBI Taxonomy" id="1471761"/>
    <lineage>
        <taxon>Bacteria</taxon>
        <taxon>Bacillati</taxon>
        <taxon>Bacillota</taxon>
        <taxon>Bacilli</taxon>
        <taxon>Bacillales</taxon>
        <taxon>Thermoactinomycetaceae</taxon>
        <taxon>Novibacillus</taxon>
    </lineage>
</organism>
<dbReference type="GO" id="GO:0005829">
    <property type="term" value="C:cytosol"/>
    <property type="evidence" value="ECO:0007669"/>
    <property type="project" value="TreeGrafter"/>
</dbReference>
<dbReference type="PANTHER" id="PTHR31760">
    <property type="entry name" value="S-ADENOSYL-L-METHIONINE-DEPENDENT METHYLTRANSFERASES SUPERFAMILY PROTEIN"/>
    <property type="match status" value="1"/>
</dbReference>
<dbReference type="KEGG" id="ntr:B0W44_17670"/>
<comment type="subcellular location">
    <subcellularLocation>
        <location evidence="6">Cytoplasm</location>
    </subcellularLocation>
</comment>
<keyword evidence="4 6" id="KW-0808">Transferase</keyword>
<dbReference type="GO" id="GO:0070043">
    <property type="term" value="F:rRNA (guanine-N7-)-methyltransferase activity"/>
    <property type="evidence" value="ECO:0007669"/>
    <property type="project" value="UniProtKB-UniRule"/>
</dbReference>
<keyword evidence="8" id="KW-1185">Reference proteome</keyword>
<dbReference type="HAMAP" id="MF_00074">
    <property type="entry name" value="16SrRNA_methyltr_G"/>
    <property type="match status" value="1"/>
</dbReference>
<accession>A0A1U9KB60</accession>
<keyword evidence="1 6" id="KW-0963">Cytoplasm</keyword>
<feature type="binding site" evidence="6">
    <location>
        <begin position="132"/>
        <end position="133"/>
    </location>
    <ligand>
        <name>S-adenosyl-L-methionine</name>
        <dbReference type="ChEBI" id="CHEBI:59789"/>
    </ligand>
</feature>
<dbReference type="NCBIfam" id="TIGR00138">
    <property type="entry name" value="rsmG_gidB"/>
    <property type="match status" value="1"/>
</dbReference>
<dbReference type="PANTHER" id="PTHR31760:SF0">
    <property type="entry name" value="S-ADENOSYL-L-METHIONINE-DEPENDENT METHYLTRANSFERASES SUPERFAMILY PROTEIN"/>
    <property type="match status" value="1"/>
</dbReference>
<protein>
    <recommendedName>
        <fullName evidence="6">Ribosomal RNA small subunit methyltransferase G</fullName>
        <ecNumber evidence="6">2.1.1.-</ecNumber>
    </recommendedName>
    <alternativeName>
        <fullName evidence="6">16S rRNA 7-methylguanosine methyltransferase</fullName>
        <shortName evidence="6">16S rRNA m7G methyltransferase</shortName>
    </alternativeName>
</protein>
<reference evidence="7 8" key="1">
    <citation type="journal article" date="2015" name="Int. J. Syst. Evol. Microbiol.">
        <title>Novibacillus thermophilus gen. nov., sp. nov., a Gram-staining-negative and moderately thermophilic member of the family Thermoactinomycetaceae.</title>
        <authorList>
            <person name="Yang G."/>
            <person name="Chen J."/>
            <person name="Zhou S."/>
        </authorList>
    </citation>
    <scope>NUCLEOTIDE SEQUENCE [LARGE SCALE GENOMIC DNA]</scope>
    <source>
        <strain evidence="7 8">SG-1</strain>
    </source>
</reference>
<sequence length="242" mass="27939">MSTDRLQAAFKDRLESQGLRLTEDQCELFDTYYRLLVVWNEKMNLTRITERTAVYWKHFYDSLSLAFFVDLTEDVRLLDVGSGAGFPAVPLKIAFPHLRVTAVDSQKKRLTFLSELKRALRLRDFQFVHARAEELGRDGVHREQYDIATARAVARLNVLCEYCLPFVRLGGQFLAMKTDRYSEEVRDAAAAMDQLGGRYAEAHTFALPHQFGRRSIVRIVKEKRTPEQFPRRAGIPAKQPIQ</sequence>
<evidence type="ECO:0000256" key="4">
    <source>
        <dbReference type="ARBA" id="ARBA00022679"/>
    </source>
</evidence>
<dbReference type="SUPFAM" id="SSF53335">
    <property type="entry name" value="S-adenosyl-L-methionine-dependent methyltransferases"/>
    <property type="match status" value="1"/>
</dbReference>
<dbReference type="STRING" id="1471761.B0W44_17670"/>
<dbReference type="InterPro" id="IPR003682">
    <property type="entry name" value="rRNA_ssu_MeTfrase_G"/>
</dbReference>
<evidence type="ECO:0000313" key="7">
    <source>
        <dbReference type="EMBL" id="AQS57295.1"/>
    </source>
</evidence>
<dbReference type="EMBL" id="CP019699">
    <property type="protein sequence ID" value="AQS57295.1"/>
    <property type="molecule type" value="Genomic_DNA"/>
</dbReference>
<name>A0A1U9KB60_9BACL</name>
<feature type="binding site" evidence="6">
    <location>
        <position position="81"/>
    </location>
    <ligand>
        <name>S-adenosyl-L-methionine</name>
        <dbReference type="ChEBI" id="CHEBI:59789"/>
    </ligand>
</feature>
<feature type="binding site" evidence="6">
    <location>
        <position position="86"/>
    </location>
    <ligand>
        <name>S-adenosyl-L-methionine</name>
        <dbReference type="ChEBI" id="CHEBI:59789"/>
    </ligand>
</feature>